<dbReference type="PANTHER" id="PTHR43014">
    <property type="entry name" value="MERCURIC REDUCTASE"/>
    <property type="match status" value="1"/>
</dbReference>
<dbReference type="InterPro" id="IPR023753">
    <property type="entry name" value="FAD/NAD-binding_dom"/>
</dbReference>
<evidence type="ECO:0000256" key="2">
    <source>
        <dbReference type="ARBA" id="ARBA00022630"/>
    </source>
</evidence>
<organism evidence="6 7">
    <name type="scientific">Thermocoleostomius sinensis A174</name>
    <dbReference type="NCBI Taxonomy" id="2016057"/>
    <lineage>
        <taxon>Bacteria</taxon>
        <taxon>Bacillati</taxon>
        <taxon>Cyanobacteriota</taxon>
        <taxon>Cyanophyceae</taxon>
        <taxon>Oculatellales</taxon>
        <taxon>Oculatellaceae</taxon>
        <taxon>Thermocoleostomius</taxon>
    </lineage>
</organism>
<evidence type="ECO:0000256" key="3">
    <source>
        <dbReference type="ARBA" id="ARBA00022827"/>
    </source>
</evidence>
<feature type="domain" description="Pyridine nucleotide-disulphide oxidoreductase dimerisation" evidence="4">
    <location>
        <begin position="365"/>
        <end position="463"/>
    </location>
</feature>
<dbReference type="InterPro" id="IPR004099">
    <property type="entry name" value="Pyr_nucl-diS_OxRdtase_dimer"/>
</dbReference>
<protein>
    <submittedName>
        <fullName evidence="6">FAD-dependent oxidoreductase</fullName>
    </submittedName>
</protein>
<comment type="cofactor">
    <cofactor evidence="1">
        <name>FAD</name>
        <dbReference type="ChEBI" id="CHEBI:57692"/>
    </cofactor>
</comment>
<dbReference type="KEGG" id="tsin:OXH18_12185"/>
<dbReference type="Pfam" id="PF07992">
    <property type="entry name" value="Pyr_redox_2"/>
    <property type="match status" value="1"/>
</dbReference>
<dbReference type="Gene3D" id="3.50.50.60">
    <property type="entry name" value="FAD/NAD(P)-binding domain"/>
    <property type="match status" value="2"/>
</dbReference>
<dbReference type="Gene3D" id="3.30.390.30">
    <property type="match status" value="1"/>
</dbReference>
<name>A0A9E8ZGG8_9CYAN</name>
<dbReference type="AlphaFoldDB" id="A0A9E8ZGG8"/>
<evidence type="ECO:0000259" key="5">
    <source>
        <dbReference type="Pfam" id="PF07992"/>
    </source>
</evidence>
<sequence length="499" mass="54881">MSFDYNLVILGGSLTARHAAVKASRWGARVALVEPDRLPAVEASAQHQAAVDLLRYLEYQVGNQSGGFADAHSATDQTWAALLNEMDRIRSIEITEAIDEGRGQLAAAGVDVIIGEGYFVPATRSKRTTSSASTINQPQHTSNAAPTFLVNGQLLRSPNYLLASAASQLSPSFGSLNAAHCRTLETLWQQPCPTRPSSLLIVGDDLRGIELAQLFNRLDCQVTLLIHQPRLLAAEDPEVVAWLQAQLEAEGVAIITHASITQSQQLGNQIWLQVGDRALEADALLLAQSQRLDFSSLHLEAIGVDWQPSGVSVNQTLQTTHPRVYACGDALGGYSLPHLADYEATIALKNILFGHQTTVDYRSIPWRLRTSPSLVRVGLTEPQAHRHCQANGEELVVLRSPLPGTGYFSRQPDTGVSKLILRTNGEILGAHILAANATDWMSPLALAMKHHLPLHAIDRSIASSIEFSDWLDALLDQWQAQRQPRWQQELWENWFAWRR</sequence>
<reference evidence="6" key="1">
    <citation type="submission" date="2022-12" db="EMBL/GenBank/DDBJ databases">
        <title>Polyphasic identification of a Novel Hot-Spring Cyanobacterium Ocullathermofonsia sinensis gen nov. sp. nov. and Genomic Insights on its Adaptations to the Thermal Habitat.</title>
        <authorList>
            <person name="Daroch M."/>
            <person name="Tang J."/>
            <person name="Jiang Y."/>
        </authorList>
    </citation>
    <scope>NUCLEOTIDE SEQUENCE</scope>
    <source>
        <strain evidence="6">PKUAC-SCTA174</strain>
    </source>
</reference>
<dbReference type="GO" id="GO:0050660">
    <property type="term" value="F:flavin adenine dinucleotide binding"/>
    <property type="evidence" value="ECO:0007669"/>
    <property type="project" value="TreeGrafter"/>
</dbReference>
<evidence type="ECO:0000259" key="4">
    <source>
        <dbReference type="Pfam" id="PF02852"/>
    </source>
</evidence>
<proteinExistence type="predicted"/>
<dbReference type="GO" id="GO:0003955">
    <property type="term" value="F:NAD(P)H dehydrogenase (quinone) activity"/>
    <property type="evidence" value="ECO:0007669"/>
    <property type="project" value="TreeGrafter"/>
</dbReference>
<dbReference type="PRINTS" id="PR00411">
    <property type="entry name" value="PNDRDTASEI"/>
</dbReference>
<keyword evidence="3" id="KW-0274">FAD</keyword>
<feature type="domain" description="FAD/NAD(P)-binding" evidence="5">
    <location>
        <begin position="5"/>
        <end position="340"/>
    </location>
</feature>
<evidence type="ECO:0000256" key="1">
    <source>
        <dbReference type="ARBA" id="ARBA00001974"/>
    </source>
</evidence>
<keyword evidence="7" id="KW-1185">Reference proteome</keyword>
<evidence type="ECO:0000313" key="6">
    <source>
        <dbReference type="EMBL" id="WAL62713.1"/>
    </source>
</evidence>
<accession>A0A9E8ZGG8</accession>
<gene>
    <name evidence="6" type="ORF">OXH18_12185</name>
</gene>
<dbReference type="PRINTS" id="PR00368">
    <property type="entry name" value="FADPNR"/>
</dbReference>
<keyword evidence="2" id="KW-0285">Flavoprotein</keyword>
<dbReference type="InterPro" id="IPR016156">
    <property type="entry name" value="FAD/NAD-linked_Rdtase_dimer_sf"/>
</dbReference>
<dbReference type="Pfam" id="PF02852">
    <property type="entry name" value="Pyr_redox_dim"/>
    <property type="match status" value="1"/>
</dbReference>
<evidence type="ECO:0000313" key="7">
    <source>
        <dbReference type="Proteomes" id="UP001163152"/>
    </source>
</evidence>
<dbReference type="Proteomes" id="UP001163152">
    <property type="component" value="Chromosome"/>
</dbReference>
<dbReference type="InterPro" id="IPR036188">
    <property type="entry name" value="FAD/NAD-bd_sf"/>
</dbReference>
<dbReference type="EMBL" id="CP113797">
    <property type="protein sequence ID" value="WAL62713.1"/>
    <property type="molecule type" value="Genomic_DNA"/>
</dbReference>
<dbReference type="RefSeq" id="WP_268613050.1">
    <property type="nucleotide sequence ID" value="NZ_CP113797.1"/>
</dbReference>
<dbReference type="SUPFAM" id="SSF51905">
    <property type="entry name" value="FAD/NAD(P)-binding domain"/>
    <property type="match status" value="1"/>
</dbReference>
<dbReference type="PANTHER" id="PTHR43014:SF2">
    <property type="entry name" value="MERCURIC REDUCTASE"/>
    <property type="match status" value="1"/>
</dbReference>
<dbReference type="SUPFAM" id="SSF55424">
    <property type="entry name" value="FAD/NAD-linked reductases, dimerisation (C-terminal) domain"/>
    <property type="match status" value="1"/>
</dbReference>